<proteinExistence type="predicted"/>
<organism evidence="1 2">
    <name type="scientific">Batillaria attramentaria</name>
    <dbReference type="NCBI Taxonomy" id="370345"/>
    <lineage>
        <taxon>Eukaryota</taxon>
        <taxon>Metazoa</taxon>
        <taxon>Spiralia</taxon>
        <taxon>Lophotrochozoa</taxon>
        <taxon>Mollusca</taxon>
        <taxon>Gastropoda</taxon>
        <taxon>Caenogastropoda</taxon>
        <taxon>Sorbeoconcha</taxon>
        <taxon>Cerithioidea</taxon>
        <taxon>Batillariidae</taxon>
        <taxon>Batillaria</taxon>
    </lineage>
</organism>
<dbReference type="Proteomes" id="UP001519460">
    <property type="component" value="Unassembled WGS sequence"/>
</dbReference>
<evidence type="ECO:0000313" key="1">
    <source>
        <dbReference type="EMBL" id="KAK7475624.1"/>
    </source>
</evidence>
<evidence type="ECO:0000313" key="2">
    <source>
        <dbReference type="Proteomes" id="UP001519460"/>
    </source>
</evidence>
<protein>
    <submittedName>
        <fullName evidence="1">Uncharacterized protein</fullName>
    </submittedName>
</protein>
<gene>
    <name evidence="1" type="ORF">BaRGS_00033117</name>
</gene>
<dbReference type="EMBL" id="JACVVK020000399">
    <property type="protein sequence ID" value="KAK7475624.1"/>
    <property type="molecule type" value="Genomic_DNA"/>
</dbReference>
<comment type="caution">
    <text evidence="1">The sequence shown here is derived from an EMBL/GenBank/DDBJ whole genome shotgun (WGS) entry which is preliminary data.</text>
</comment>
<accession>A0ABD0JKX0</accession>
<keyword evidence="2" id="KW-1185">Reference proteome</keyword>
<reference evidence="1 2" key="1">
    <citation type="journal article" date="2023" name="Sci. Data">
        <title>Genome assembly of the Korean intertidal mud-creeper Batillaria attramentaria.</title>
        <authorList>
            <person name="Patra A.K."/>
            <person name="Ho P.T."/>
            <person name="Jun S."/>
            <person name="Lee S.J."/>
            <person name="Kim Y."/>
            <person name="Won Y.J."/>
        </authorList>
    </citation>
    <scope>NUCLEOTIDE SEQUENCE [LARGE SCALE GENOMIC DNA]</scope>
    <source>
        <strain evidence="1">Wonlab-2016</strain>
    </source>
</reference>
<sequence>MTRKLIRPTVNDSDTLTLTAADNRTTQQSSGRIQYTKKRTHDGRWNEIRIYTGFSLKGIHLRQERHKKRAPNDFCCATLRKTTAPPPLPKGYMIIINTYMYTYCTTSNENQNLGLAMPMVLILFSIFELDDINNRSSKNIPANELQAKKQNKKEESECRALCLLGQ</sequence>
<name>A0ABD0JKX0_9CAEN</name>
<dbReference type="AlphaFoldDB" id="A0ABD0JKX0"/>